<accession>A0ABT2FC54</accession>
<name>A0ABT2FC54_9NEIS</name>
<gene>
    <name evidence="1" type="ORF">NXS09_04410</name>
</gene>
<proteinExistence type="predicted"/>
<dbReference type="EMBL" id="JANUXW010000003">
    <property type="protein sequence ID" value="MCS4533540.1"/>
    <property type="molecule type" value="Genomic_DNA"/>
</dbReference>
<reference evidence="1" key="2">
    <citation type="journal article" date="2023" name="Curr. Microbiol.">
        <title>Neisseria montereyensis sp. nov., Isolated from Oropharynx of California Sea Lion (Zalophus californianus): Genomic, Phylogenetic, and Phenotypic Study.</title>
        <authorList>
            <person name="Volokhov D.V."/>
            <person name="Zagorodnyaya T.A."/>
            <person name="Furtak V.A."/>
            <person name="Nattanmai G."/>
            <person name="Randall L."/>
            <person name="Jose S."/>
            <person name="Gao Y."/>
            <person name="Gulland F.M."/>
            <person name="Eisenberg T."/>
            <person name="Delmonte P."/>
            <person name="Blom J."/>
            <person name="Mitchell K.K."/>
        </authorList>
    </citation>
    <scope>NUCLEOTIDE SEQUENCE</scope>
    <source>
        <strain evidence="1">CSL10203-ORH2</strain>
    </source>
</reference>
<evidence type="ECO:0000313" key="2">
    <source>
        <dbReference type="Proteomes" id="UP001166947"/>
    </source>
</evidence>
<comment type="caution">
    <text evidence="1">The sequence shown here is derived from an EMBL/GenBank/DDBJ whole genome shotgun (WGS) entry which is preliminary data.</text>
</comment>
<dbReference type="RefSeq" id="WP_259291353.1">
    <property type="nucleotide sequence ID" value="NZ_JANUXW010000003.1"/>
</dbReference>
<dbReference type="Proteomes" id="UP001166947">
    <property type="component" value="Unassembled WGS sequence"/>
</dbReference>
<organism evidence="1 2">
    <name type="scientific">Neisseria montereyensis</name>
    <dbReference type="NCBI Taxonomy" id="2973938"/>
    <lineage>
        <taxon>Bacteria</taxon>
        <taxon>Pseudomonadati</taxon>
        <taxon>Pseudomonadota</taxon>
        <taxon>Betaproteobacteria</taxon>
        <taxon>Neisseriales</taxon>
        <taxon>Neisseriaceae</taxon>
        <taxon>Neisseria</taxon>
    </lineage>
</organism>
<reference evidence="1" key="1">
    <citation type="submission" date="2022-08" db="EMBL/GenBank/DDBJ databases">
        <authorList>
            <person name="Volokhov D.V."/>
            <person name="Furtak V.A."/>
            <person name="Zagorodnyaya T.A."/>
        </authorList>
    </citation>
    <scope>NUCLEOTIDE SEQUENCE</scope>
    <source>
        <strain evidence="1">CSL10203-ORH2</strain>
    </source>
</reference>
<protein>
    <submittedName>
        <fullName evidence="1">Uncharacterized protein</fullName>
    </submittedName>
</protein>
<keyword evidence="2" id="KW-1185">Reference proteome</keyword>
<evidence type="ECO:0000313" key="1">
    <source>
        <dbReference type="EMBL" id="MCS4533540.1"/>
    </source>
</evidence>
<sequence>MSYYKTNAIYEKIIQNHLNRFHFVSQNAWILVYANHLSEPKIIVLAHNKKWQADEKILELTNRIAQEAKLPLIRVCFDSEASSIDSMLVAMNNLPEKTLNLNEMKELYSSYGLNIKNNIANKAVNSQTSSAYHDWQRSSLGSDIVVSDIDLIKEKSKQLLVILELKRSYIGLDEWVPYREDFANFRVLDNLCKLSGNKFFILYNQRRTTPFFDDASRLTVFTFNNGDPLKIGQYNFKDLFIDS</sequence>